<dbReference type="InterPro" id="IPR055275">
    <property type="entry name" value="Ferredox_Rdtase"/>
</dbReference>
<evidence type="ECO:0000256" key="6">
    <source>
        <dbReference type="ARBA" id="ARBA00023002"/>
    </source>
</evidence>
<evidence type="ECO:0000256" key="1">
    <source>
        <dbReference type="ARBA" id="ARBA00001974"/>
    </source>
</evidence>
<organism evidence="12 13">
    <name type="scientific">Nannochloropsis salina CCMP1776</name>
    <dbReference type="NCBI Taxonomy" id="1027361"/>
    <lineage>
        <taxon>Eukaryota</taxon>
        <taxon>Sar</taxon>
        <taxon>Stramenopiles</taxon>
        <taxon>Ochrophyta</taxon>
        <taxon>Eustigmatophyceae</taxon>
        <taxon>Eustigmatales</taxon>
        <taxon>Monodopsidaceae</taxon>
        <taxon>Microchloropsis</taxon>
        <taxon>Microchloropsis salina</taxon>
    </lineage>
</organism>
<dbReference type="PIRSF" id="PIRSF000362">
    <property type="entry name" value="FNR"/>
    <property type="match status" value="1"/>
</dbReference>
<feature type="binding site" evidence="9">
    <location>
        <begin position="437"/>
        <end position="439"/>
    </location>
    <ligand>
        <name>FAD</name>
        <dbReference type="ChEBI" id="CHEBI:57692"/>
    </ligand>
</feature>
<dbReference type="GO" id="GO:0005739">
    <property type="term" value="C:mitochondrion"/>
    <property type="evidence" value="ECO:0007669"/>
    <property type="project" value="UniProtKB-SubCell"/>
</dbReference>
<dbReference type="SUPFAM" id="SSF51971">
    <property type="entry name" value="Nucleotide-binding domain"/>
    <property type="match status" value="1"/>
</dbReference>
<keyword evidence="8" id="KW-0496">Mitochondrion</keyword>
<feature type="binding site" evidence="9">
    <location>
        <position position="124"/>
    </location>
    <ligand>
        <name>FAD</name>
        <dbReference type="ChEBI" id="CHEBI:57692"/>
    </ligand>
</feature>
<evidence type="ECO:0000256" key="10">
    <source>
        <dbReference type="PIRSR" id="PIRSR000362-2"/>
    </source>
</evidence>
<evidence type="ECO:0000256" key="4">
    <source>
        <dbReference type="ARBA" id="ARBA00022827"/>
    </source>
</evidence>
<dbReference type="EC" id="1.18.1.6" evidence="8"/>
<dbReference type="PANTHER" id="PTHR48467">
    <property type="entry name" value="GLUTAMATE SYNTHASE 1 [NADH], CHLOROPLASTIC-LIKE"/>
    <property type="match status" value="1"/>
</dbReference>
<evidence type="ECO:0000256" key="2">
    <source>
        <dbReference type="ARBA" id="ARBA00008312"/>
    </source>
</evidence>
<comment type="similarity">
    <text evidence="2 8">Belongs to the ferredoxin--NADP reductase type 1 family.</text>
</comment>
<evidence type="ECO:0000313" key="12">
    <source>
        <dbReference type="EMBL" id="TFJ84807.1"/>
    </source>
</evidence>
<feature type="binding site" evidence="9">
    <location>
        <position position="88"/>
    </location>
    <ligand>
        <name>FAD</name>
        <dbReference type="ChEBI" id="CHEBI:57692"/>
    </ligand>
</feature>
<evidence type="ECO:0000313" key="13">
    <source>
        <dbReference type="Proteomes" id="UP000355283"/>
    </source>
</evidence>
<dbReference type="InterPro" id="IPR036188">
    <property type="entry name" value="FAD/NAD-bd_sf"/>
</dbReference>
<proteinExistence type="inferred from homology"/>
<feature type="binding site" evidence="10">
    <location>
        <begin position="249"/>
        <end position="250"/>
    </location>
    <ligand>
        <name>NADP(+)</name>
        <dbReference type="ChEBI" id="CHEBI:58349"/>
    </ligand>
</feature>
<feature type="binding site" evidence="10">
    <location>
        <begin position="205"/>
        <end position="208"/>
    </location>
    <ligand>
        <name>NADP(+)</name>
        <dbReference type="ChEBI" id="CHEBI:58349"/>
    </ligand>
</feature>
<evidence type="ECO:0000256" key="7">
    <source>
        <dbReference type="ARBA" id="ARBA00048933"/>
    </source>
</evidence>
<feature type="domain" description="FAD/NAD(P)-binding" evidence="11">
    <location>
        <begin position="49"/>
        <end position="221"/>
    </location>
</feature>
<keyword evidence="4 8" id="KW-0274">FAD</keyword>
<keyword evidence="5 8" id="KW-0521">NADP</keyword>
<feature type="binding site" evidence="10">
    <location>
        <position position="261"/>
    </location>
    <ligand>
        <name>NADP(+)</name>
        <dbReference type="ChEBI" id="CHEBI:58349"/>
    </ligand>
</feature>
<protein>
    <recommendedName>
        <fullName evidence="8">NADPH:adrenodoxin oxidoreductase, mitochondrial</fullName>
        <ecNumber evidence="8">1.18.1.6</ecNumber>
    </recommendedName>
</protein>
<comment type="subcellular location">
    <subcellularLocation>
        <location evidence="8">Mitochondrion</location>
    </subcellularLocation>
</comment>
<comment type="cofactor">
    <cofactor evidence="1 8 9">
        <name>FAD</name>
        <dbReference type="ChEBI" id="CHEBI:57692"/>
    </cofactor>
</comment>
<comment type="caution">
    <text evidence="12">The sequence shown here is derived from an EMBL/GenBank/DDBJ whole genome shotgun (WGS) entry which is preliminary data.</text>
</comment>
<dbReference type="EMBL" id="SDOX01000017">
    <property type="protein sequence ID" value="TFJ84807.1"/>
    <property type="molecule type" value="Genomic_DNA"/>
</dbReference>
<sequence length="524" mass="56673">MYTLRQYAVRFHRRQPVAAGPFVEFASPKHHVCFSTTPLYASASNIISRVGIVGAGPSGFYVAKYLLKELGPGATVDVMDSLPTPFGLVRTGVAPDHPEVKAVQSDFEKVAGDPRFSFYGNVRVGYDVDVATLRSLYDVLVLAYGASEDRTLGIPGEDTLEGVVSARTFVNWYNGHPDYAQDAKLTGMLGEILAQASAQVAVLGQGNVALDCARVLAKRPADLETSDICEHALVVLRESKLAAVSVVGRRGHGQAAFTIKELRELSRIPGARLVVPPEEVARGLTEFTIAELAQSRPRKRLADLVASLPGPAVGGQAGEGGERVVALRFLLLPRAFLPDPRRPRRLGAVVFERARLELDGQGKRVVAVGTGETEELPCQLALRSIGYKSQPVDGLPFDNKKAVVPNRHGRVLEAASEEAVPVPGVYCTGWVKRGPSGIINTNIYDARETVAAIMEDAAQGKLPFSSSFSLLEVLAQAGRKKSEDVVSWEGYEKIDAWERRHGAARGKPREKVTDSHRLLEIARS</sequence>
<evidence type="ECO:0000259" key="11">
    <source>
        <dbReference type="Pfam" id="PF07992"/>
    </source>
</evidence>
<dbReference type="Gene3D" id="3.50.50.60">
    <property type="entry name" value="FAD/NAD(P)-binding domain"/>
    <property type="match status" value="1"/>
</dbReference>
<dbReference type="AlphaFoldDB" id="A0A4D9D347"/>
<keyword evidence="6 8" id="KW-0560">Oxidoreductase</keyword>
<name>A0A4D9D347_9STRA</name>
<feature type="binding site" evidence="10">
    <location>
        <position position="437"/>
    </location>
    <ligand>
        <name>NADP(+)</name>
        <dbReference type="ChEBI" id="CHEBI:58349"/>
    </ligand>
</feature>
<dbReference type="Pfam" id="PF07992">
    <property type="entry name" value="Pyr_redox_2"/>
    <property type="match status" value="1"/>
</dbReference>
<keyword evidence="13" id="KW-1185">Reference proteome</keyword>
<evidence type="ECO:0000256" key="5">
    <source>
        <dbReference type="ARBA" id="ARBA00022857"/>
    </source>
</evidence>
<dbReference type="Proteomes" id="UP000355283">
    <property type="component" value="Unassembled WGS sequence"/>
</dbReference>
<feature type="binding site" evidence="9">
    <location>
        <position position="430"/>
    </location>
    <ligand>
        <name>FAD</name>
        <dbReference type="ChEBI" id="CHEBI:57692"/>
    </ligand>
</feature>
<dbReference type="PANTHER" id="PTHR48467:SF1">
    <property type="entry name" value="GLUTAMATE SYNTHASE 1 [NADH], CHLOROPLASTIC-LIKE"/>
    <property type="match status" value="1"/>
</dbReference>
<dbReference type="Gene3D" id="3.40.50.720">
    <property type="entry name" value="NAD(P)-binding Rossmann-like Domain"/>
    <property type="match status" value="1"/>
</dbReference>
<dbReference type="OrthoDB" id="333024at2759"/>
<accession>A0A4D9D347</accession>
<evidence type="ECO:0000256" key="9">
    <source>
        <dbReference type="PIRSR" id="PIRSR000362-1"/>
    </source>
</evidence>
<evidence type="ECO:0000256" key="8">
    <source>
        <dbReference type="PIRNR" id="PIRNR000362"/>
    </source>
</evidence>
<dbReference type="PRINTS" id="PR00419">
    <property type="entry name" value="ADXRDTASE"/>
</dbReference>
<keyword evidence="3 8" id="KW-0285">Flavoprotein</keyword>
<dbReference type="GO" id="GO:0016491">
    <property type="term" value="F:oxidoreductase activity"/>
    <property type="evidence" value="ECO:0007669"/>
    <property type="project" value="UniProtKB-KW"/>
</dbReference>
<dbReference type="InterPro" id="IPR023753">
    <property type="entry name" value="FAD/NAD-binding_dom"/>
</dbReference>
<gene>
    <name evidence="12" type="ORF">NSK_003839</name>
</gene>
<reference evidence="12 13" key="1">
    <citation type="submission" date="2019-01" db="EMBL/GenBank/DDBJ databases">
        <title>Nuclear Genome Assembly of the Microalgal Biofuel strain Nannochloropsis salina CCMP1776.</title>
        <authorList>
            <person name="Hovde B."/>
        </authorList>
    </citation>
    <scope>NUCLEOTIDE SEQUENCE [LARGE SCALE GENOMIC DNA]</scope>
    <source>
        <strain evidence="12 13">CCMP1776</strain>
    </source>
</reference>
<feature type="binding site" evidence="9">
    <location>
        <position position="58"/>
    </location>
    <ligand>
        <name>FAD</name>
        <dbReference type="ChEBI" id="CHEBI:57692"/>
    </ligand>
</feature>
<comment type="catalytic activity">
    <reaction evidence="7 8">
        <text>2 reduced [adrenodoxin] + NADP(+) + H(+) = 2 oxidized [adrenodoxin] + NADPH</text>
        <dbReference type="Rhea" id="RHEA:42312"/>
        <dbReference type="Rhea" id="RHEA-COMP:9998"/>
        <dbReference type="Rhea" id="RHEA-COMP:9999"/>
        <dbReference type="ChEBI" id="CHEBI:15378"/>
        <dbReference type="ChEBI" id="CHEBI:33737"/>
        <dbReference type="ChEBI" id="CHEBI:33738"/>
        <dbReference type="ChEBI" id="CHEBI:57783"/>
        <dbReference type="ChEBI" id="CHEBI:58349"/>
        <dbReference type="EC" id="1.18.1.6"/>
    </reaction>
</comment>
<dbReference type="InterPro" id="IPR021163">
    <property type="entry name" value="Ferredox_Rdtase_adrenod"/>
</dbReference>
<evidence type="ECO:0000256" key="3">
    <source>
        <dbReference type="ARBA" id="ARBA00022630"/>
    </source>
</evidence>